<dbReference type="AlphaFoldDB" id="A0A350H8B6"/>
<gene>
    <name evidence="3" type="ORF">DCW38_01190</name>
</gene>
<feature type="domain" description="DUF6754" evidence="2">
    <location>
        <begin position="2"/>
        <end position="87"/>
    </location>
</feature>
<evidence type="ECO:0000259" key="2">
    <source>
        <dbReference type="Pfam" id="PF20539"/>
    </source>
</evidence>
<evidence type="ECO:0000313" key="4">
    <source>
        <dbReference type="Proteomes" id="UP000264062"/>
    </source>
</evidence>
<comment type="caution">
    <text evidence="3">The sequence shown here is derived from an EMBL/GenBank/DDBJ whole genome shotgun (WGS) entry which is preliminary data.</text>
</comment>
<keyword evidence="1" id="KW-0812">Transmembrane</keyword>
<proteinExistence type="predicted"/>
<name>A0A350H8B6_UNCW3</name>
<feature type="non-terminal residue" evidence="3">
    <location>
        <position position="1"/>
    </location>
</feature>
<reference evidence="3 4" key="1">
    <citation type="journal article" date="2018" name="Nat. Biotechnol.">
        <title>A standardized bacterial taxonomy based on genome phylogeny substantially revises the tree of life.</title>
        <authorList>
            <person name="Parks D.H."/>
            <person name="Chuvochina M."/>
            <person name="Waite D.W."/>
            <person name="Rinke C."/>
            <person name="Skarshewski A."/>
            <person name="Chaumeil P.A."/>
            <person name="Hugenholtz P."/>
        </authorList>
    </citation>
    <scope>NUCLEOTIDE SEQUENCE [LARGE SCALE GENOMIC DNA]</scope>
    <source>
        <strain evidence="3">UBA9956</strain>
    </source>
</reference>
<keyword evidence="1" id="KW-1133">Transmembrane helix</keyword>
<dbReference type="EMBL" id="DMZY01000038">
    <property type="protein sequence ID" value="HAV91782.1"/>
    <property type="molecule type" value="Genomic_DNA"/>
</dbReference>
<evidence type="ECO:0000313" key="3">
    <source>
        <dbReference type="EMBL" id="HAV91782.1"/>
    </source>
</evidence>
<dbReference type="InterPro" id="IPR046642">
    <property type="entry name" value="DUF6754"/>
</dbReference>
<accession>A0A350H8B6</accession>
<sequence>LFFAESLILAETGHSIGAIQIAGTTETAQLPFFVAACDYTLIGEEMMEASVYLQKDPLMLSSIAAEDVMKVIIIIILLIGLILGILGPGMHIEFFDKLFNLLIEIL</sequence>
<dbReference type="Proteomes" id="UP000264062">
    <property type="component" value="Unassembled WGS sequence"/>
</dbReference>
<protein>
    <recommendedName>
        <fullName evidence="2">DUF6754 domain-containing protein</fullName>
    </recommendedName>
</protein>
<keyword evidence="1" id="KW-0472">Membrane</keyword>
<dbReference type="Pfam" id="PF20539">
    <property type="entry name" value="DUF6754"/>
    <property type="match status" value="1"/>
</dbReference>
<evidence type="ECO:0000256" key="1">
    <source>
        <dbReference type="SAM" id="Phobius"/>
    </source>
</evidence>
<organism evidence="3 4">
    <name type="scientific">candidate division WOR-3 bacterium</name>
    <dbReference type="NCBI Taxonomy" id="2052148"/>
    <lineage>
        <taxon>Bacteria</taxon>
        <taxon>Bacteria division WOR-3</taxon>
    </lineage>
</organism>
<feature type="transmembrane region" description="Helical" evidence="1">
    <location>
        <begin position="68"/>
        <end position="87"/>
    </location>
</feature>